<evidence type="ECO:0000313" key="2">
    <source>
        <dbReference type="Proteomes" id="UP000805649"/>
    </source>
</evidence>
<dbReference type="EMBL" id="VUJX02000003">
    <property type="protein sequence ID" value="KAL0938788.1"/>
    <property type="molecule type" value="Genomic_DNA"/>
</dbReference>
<protein>
    <submittedName>
        <fullName evidence="1">Uncharacterized protein</fullName>
    </submittedName>
</protein>
<proteinExistence type="predicted"/>
<evidence type="ECO:0000313" key="1">
    <source>
        <dbReference type="EMBL" id="KAL0938788.1"/>
    </source>
</evidence>
<name>A0ACC3Z3V2_COLTU</name>
<accession>A0ACC3Z3V2</accession>
<reference evidence="1 2" key="1">
    <citation type="journal article" date="2020" name="Phytopathology">
        <title>Genome Sequence Resources of Colletotrichum truncatum, C. plurivorum, C. musicola, and C. sojae: Four Species Pathogenic to Soybean (Glycine max).</title>
        <authorList>
            <person name="Rogerio F."/>
            <person name="Boufleur T.R."/>
            <person name="Ciampi-Guillardi M."/>
            <person name="Sukno S.A."/>
            <person name="Thon M.R."/>
            <person name="Massola Junior N.S."/>
            <person name="Baroncelli R."/>
        </authorList>
    </citation>
    <scope>NUCLEOTIDE SEQUENCE [LARGE SCALE GENOMIC DNA]</scope>
    <source>
        <strain evidence="1 2">CMES1059</strain>
    </source>
</reference>
<dbReference type="Proteomes" id="UP000805649">
    <property type="component" value="Unassembled WGS sequence"/>
</dbReference>
<comment type="caution">
    <text evidence="1">The sequence shown here is derived from an EMBL/GenBank/DDBJ whole genome shotgun (WGS) entry which is preliminary data.</text>
</comment>
<sequence>MDSLFGPSLETRTVAIVATTVVTTLSLVSLVRLGLYPKWGTAIPSPLRTKIPELTGDEIKKLPYRPDHFPGARDVNTPYGIIRVYEWGPATGTKVLLVHGISTSSMTLGPIAHALVARGCRVMLFDLFGRGFSDGVGDLPHDDRLYTTQVLLALASSPLAWSGTDSIRVIGYSLGGAVAAAFAVSFPHMVESLVLLAPAGLIRAEKFGAAARITFQSGLVPDRILAAITRKRLQKPLAAKRSNAVEEEIDPVEEIVDVAAAEVSSPDGGEDARVELKVRDYVSWMVAHHGGFVPAFMSCVRYAPLTGQHKTWRALGQRKKRTTAVLIGRTDEVIDVEQYTKDGLPLLGGEENVLWKVLPGGHDFVMTKTEHIVRELDAFWGMKASS</sequence>
<keyword evidence="2" id="KW-1185">Reference proteome</keyword>
<organism evidence="1 2">
    <name type="scientific">Colletotrichum truncatum</name>
    <name type="common">Anthracnose fungus</name>
    <name type="synonym">Colletotrichum capsici</name>
    <dbReference type="NCBI Taxonomy" id="5467"/>
    <lineage>
        <taxon>Eukaryota</taxon>
        <taxon>Fungi</taxon>
        <taxon>Dikarya</taxon>
        <taxon>Ascomycota</taxon>
        <taxon>Pezizomycotina</taxon>
        <taxon>Sordariomycetes</taxon>
        <taxon>Hypocreomycetidae</taxon>
        <taxon>Glomerellales</taxon>
        <taxon>Glomerellaceae</taxon>
        <taxon>Colletotrichum</taxon>
        <taxon>Colletotrichum truncatum species complex</taxon>
    </lineage>
</organism>
<gene>
    <name evidence="1" type="ORF">CTRU02_205398</name>
</gene>